<evidence type="ECO:0000259" key="1">
    <source>
        <dbReference type="Pfam" id="PF09348"/>
    </source>
</evidence>
<dbReference type="PATRIC" id="fig|82380.10.peg.3108"/>
<sequence>MRRGTFRDDTVDYAAVGATHAPDLMQYPPERSIPAEESWRIGSGVERFQTAGEALLSWTAQRAAGLTVEDVRPAPGPAYAGVSFDAEGNPIAPSKRDVEPRYDAEGMPFVGAGMTLHLRGRIAGMRADSELRVISVTEETRRVGFVLGTVGGSVVSGEESFDVDWREDNDEVWFTVRAFDAPNGLLYRTIPALVKRRRRELFARYLRAISPLYATPV</sequence>
<dbReference type="PANTHER" id="PTHR34202">
    <property type="entry name" value="UPF0548 PROTEIN"/>
    <property type="match status" value="1"/>
</dbReference>
<comment type="caution">
    <text evidence="2">The sequence shown here is derived from an EMBL/GenBank/DDBJ whole genome shotgun (WGS) entry which is preliminary data.</text>
</comment>
<accession>A0A0F0KKI0</accession>
<evidence type="ECO:0000313" key="2">
    <source>
        <dbReference type="EMBL" id="KJL19756.1"/>
    </source>
</evidence>
<dbReference type="InterPro" id="IPR018960">
    <property type="entry name" value="DUF1990"/>
</dbReference>
<dbReference type="Proteomes" id="UP000033725">
    <property type="component" value="Unassembled WGS sequence"/>
</dbReference>
<feature type="domain" description="DUF1990" evidence="1">
    <location>
        <begin position="13"/>
        <end position="74"/>
    </location>
</feature>
<dbReference type="EMBL" id="JYIV01000029">
    <property type="protein sequence ID" value="KJL19756.1"/>
    <property type="molecule type" value="Genomic_DNA"/>
</dbReference>
<dbReference type="RefSeq" id="WP_045264904.1">
    <property type="nucleotide sequence ID" value="NZ_JYIV01000029.1"/>
</dbReference>
<proteinExistence type="predicted"/>
<dbReference type="OrthoDB" id="120660at2"/>
<dbReference type="AlphaFoldDB" id="A0A0F0KKI0"/>
<reference evidence="2 3" key="1">
    <citation type="submission" date="2015-02" db="EMBL/GenBank/DDBJ databases">
        <title>Draft genome sequences of ten Microbacterium spp. with emphasis on heavy metal contaminated environments.</title>
        <authorList>
            <person name="Corretto E."/>
        </authorList>
    </citation>
    <scope>NUCLEOTIDE SEQUENCE [LARGE SCALE GENOMIC DNA]</scope>
    <source>
        <strain evidence="2 3">BEL163</strain>
    </source>
</reference>
<organism evidence="2 3">
    <name type="scientific">Microbacterium oxydans</name>
    <dbReference type="NCBI Taxonomy" id="82380"/>
    <lineage>
        <taxon>Bacteria</taxon>
        <taxon>Bacillati</taxon>
        <taxon>Actinomycetota</taxon>
        <taxon>Actinomycetes</taxon>
        <taxon>Micrococcales</taxon>
        <taxon>Microbacteriaceae</taxon>
        <taxon>Microbacterium</taxon>
    </lineage>
</organism>
<feature type="domain" description="DUF1990" evidence="1">
    <location>
        <begin position="113"/>
        <end position="208"/>
    </location>
</feature>
<name>A0A0F0KKI0_9MICO</name>
<protein>
    <recommendedName>
        <fullName evidence="1">DUF1990 domain-containing protein</fullName>
    </recommendedName>
</protein>
<evidence type="ECO:0000313" key="3">
    <source>
        <dbReference type="Proteomes" id="UP000033725"/>
    </source>
</evidence>
<dbReference type="Pfam" id="PF09348">
    <property type="entry name" value="DUF1990"/>
    <property type="match status" value="2"/>
</dbReference>
<gene>
    <name evidence="2" type="ORF">RN51_03102</name>
</gene>
<dbReference type="PANTHER" id="PTHR34202:SF1">
    <property type="entry name" value="UPF0548 PROTEIN"/>
    <property type="match status" value="1"/>
</dbReference>